<accession>A0ABT8B6E6</accession>
<reference evidence="1" key="1">
    <citation type="journal article" date="2014" name="Int. J. Syst. Evol. Microbiol.">
        <title>Complete genome of a new Firmicutes species belonging to the dominant human colonic microbiota ('Ruminococcus bicirculans') reveals two chromosomes and a selective capacity to utilize plant glucans.</title>
        <authorList>
            <consortium name="NISC Comparative Sequencing Program"/>
            <person name="Wegmann U."/>
            <person name="Louis P."/>
            <person name="Goesmann A."/>
            <person name="Henrissat B."/>
            <person name="Duncan S.H."/>
            <person name="Flint H.J."/>
        </authorList>
    </citation>
    <scope>NUCLEOTIDE SEQUENCE</scope>
    <source>
        <strain evidence="1">CECT 7703</strain>
    </source>
</reference>
<evidence type="ECO:0000313" key="1">
    <source>
        <dbReference type="EMBL" id="MDN3577347.1"/>
    </source>
</evidence>
<gene>
    <name evidence="1" type="ORF">QWZ03_11275</name>
</gene>
<comment type="caution">
    <text evidence="1">The sequence shown here is derived from an EMBL/GenBank/DDBJ whole genome shotgun (WGS) entry which is preliminary data.</text>
</comment>
<organism evidence="1 2">
    <name type="scientific">Chitinimonas viridis</name>
    <dbReference type="NCBI Taxonomy" id="664880"/>
    <lineage>
        <taxon>Bacteria</taxon>
        <taxon>Pseudomonadati</taxon>
        <taxon>Pseudomonadota</taxon>
        <taxon>Betaproteobacteria</taxon>
        <taxon>Neisseriales</taxon>
        <taxon>Chitinibacteraceae</taxon>
        <taxon>Chitinimonas</taxon>
    </lineage>
</organism>
<dbReference type="EMBL" id="JAUFPU010000008">
    <property type="protein sequence ID" value="MDN3577347.1"/>
    <property type="molecule type" value="Genomic_DNA"/>
</dbReference>
<evidence type="ECO:0000313" key="2">
    <source>
        <dbReference type="Proteomes" id="UP001180081"/>
    </source>
</evidence>
<dbReference type="Proteomes" id="UP001180081">
    <property type="component" value="Unassembled WGS sequence"/>
</dbReference>
<protein>
    <submittedName>
        <fullName evidence="1">Uncharacterized protein</fullName>
    </submittedName>
</protein>
<proteinExistence type="predicted"/>
<keyword evidence="2" id="KW-1185">Reference proteome</keyword>
<sequence>MSLLWPDRVHVGLFSGHCWLQQGKASTEAPIACPQPDDYLLALDALLDKPSKALPPGSRVALTVSDGLAASIALPWQAELTETAELEAYARICFENAGIEVGADWVLATYFRHYGAQGLAYALPAGWLEQLGASLQRRGLRLQGVLPVSAAAYSLHACPVKQTLSLLLLREPTRITALVYVLGKLQACDVEPVTRSEQEAGTRLLRRLSVQHGDFARVDTWSPLGPEADIPARYIAASWPTAEIRTFARMAWC</sequence>
<dbReference type="RefSeq" id="WP_290332797.1">
    <property type="nucleotide sequence ID" value="NZ_JAUFPU010000008.1"/>
</dbReference>
<reference evidence="1" key="2">
    <citation type="submission" date="2023-06" db="EMBL/GenBank/DDBJ databases">
        <authorList>
            <person name="Lucena T."/>
            <person name="Sun Q."/>
        </authorList>
    </citation>
    <scope>NUCLEOTIDE SEQUENCE</scope>
    <source>
        <strain evidence="1">CECT 7703</strain>
    </source>
</reference>
<name>A0ABT8B6E6_9NEIS</name>